<evidence type="ECO:0000313" key="4">
    <source>
        <dbReference type="Proteomes" id="UP000542125"/>
    </source>
</evidence>
<feature type="transmembrane region" description="Helical" evidence="1">
    <location>
        <begin position="16"/>
        <end position="37"/>
    </location>
</feature>
<dbReference type="GO" id="GO:0008381">
    <property type="term" value="F:mechanosensitive monoatomic ion channel activity"/>
    <property type="evidence" value="ECO:0007669"/>
    <property type="project" value="UniProtKB-ARBA"/>
</dbReference>
<evidence type="ECO:0000256" key="1">
    <source>
        <dbReference type="SAM" id="Phobius"/>
    </source>
</evidence>
<dbReference type="GO" id="GO:0016020">
    <property type="term" value="C:membrane"/>
    <property type="evidence" value="ECO:0007669"/>
    <property type="project" value="InterPro"/>
</dbReference>
<name>A0A7Y9IWE7_9BURK</name>
<keyword evidence="1" id="KW-1133">Transmembrane helix</keyword>
<sequence length="380" mass="42054">MDAILPDNVLALARPWLLFGAAIVVALIAAFLIHRTLIAVLRRLARRKPFTTAMTQYAYRASQVVLMLFAVRMVLSGTPETFPFLVGASYVVSVALILAMTWLVHRCVHAISATVVSLNPYDVVDNLKARRILTQTRVLTRSAHFIIALLGLSFVLLTLPGARQFGASLLASAGVAGLVAGIAARPVLGNFIAGLQIAFTQPIRIDDVLIVQGEWGRVEEITGAFVVVRIWDERRLIVPLQWFIENPFENWTHTSSTILGTVFLWLDFSVPLDKVRAEFERVCQANELWDKRVCVMHVVDTTDRAMQIRLLVSAIDSGTAFELRCQIREAMLSFVAAQYPEGLPRVRAEMSGELSRPDVESNSRIADAYSAPIPKGSKFA</sequence>
<accession>A0A7Y9IWE7</accession>
<feature type="transmembrane region" description="Helical" evidence="1">
    <location>
        <begin position="138"/>
        <end position="159"/>
    </location>
</feature>
<evidence type="ECO:0000313" key="3">
    <source>
        <dbReference type="EMBL" id="NYE83449.1"/>
    </source>
</evidence>
<feature type="transmembrane region" description="Helical" evidence="1">
    <location>
        <begin position="57"/>
        <end position="75"/>
    </location>
</feature>
<dbReference type="PANTHER" id="PTHR30566">
    <property type="entry name" value="YNAI-RELATED MECHANOSENSITIVE ION CHANNEL"/>
    <property type="match status" value="1"/>
</dbReference>
<organism evidence="3 4">
    <name type="scientific">Pigmentiphaga litoralis</name>
    <dbReference type="NCBI Taxonomy" id="516702"/>
    <lineage>
        <taxon>Bacteria</taxon>
        <taxon>Pseudomonadati</taxon>
        <taxon>Pseudomonadota</taxon>
        <taxon>Betaproteobacteria</taxon>
        <taxon>Burkholderiales</taxon>
        <taxon>Alcaligenaceae</taxon>
        <taxon>Pigmentiphaga</taxon>
    </lineage>
</organism>
<proteinExistence type="predicted"/>
<protein>
    <submittedName>
        <fullName evidence="3">Small-conductance mechanosensitive channel</fullName>
    </submittedName>
</protein>
<dbReference type="SUPFAM" id="SSF50182">
    <property type="entry name" value="Sm-like ribonucleoproteins"/>
    <property type="match status" value="1"/>
</dbReference>
<keyword evidence="1" id="KW-0472">Membrane</keyword>
<evidence type="ECO:0000259" key="2">
    <source>
        <dbReference type="Pfam" id="PF00924"/>
    </source>
</evidence>
<dbReference type="Pfam" id="PF00924">
    <property type="entry name" value="MS_channel_2nd"/>
    <property type="match status" value="1"/>
</dbReference>
<dbReference type="AlphaFoldDB" id="A0A7Y9IWE7"/>
<gene>
    <name evidence="3" type="ORF">FHW18_002720</name>
</gene>
<dbReference type="Gene3D" id="1.10.287.1260">
    <property type="match status" value="1"/>
</dbReference>
<dbReference type="InterPro" id="IPR010920">
    <property type="entry name" value="LSM_dom_sf"/>
</dbReference>
<feature type="transmembrane region" description="Helical" evidence="1">
    <location>
        <begin position="81"/>
        <end position="104"/>
    </location>
</feature>
<reference evidence="3 4" key="1">
    <citation type="submission" date="2020-07" db="EMBL/GenBank/DDBJ databases">
        <title>Genomic Encyclopedia of Type Strains, Phase IV (KMG-V): Genome sequencing to study the core and pangenomes of soil and plant-associated prokaryotes.</title>
        <authorList>
            <person name="Whitman W."/>
        </authorList>
    </citation>
    <scope>NUCLEOTIDE SEQUENCE [LARGE SCALE GENOMIC DNA]</scope>
    <source>
        <strain evidence="3 4">SAS40</strain>
    </source>
</reference>
<feature type="domain" description="Mechanosensitive ion channel MscS" evidence="2">
    <location>
        <begin position="187"/>
        <end position="253"/>
    </location>
</feature>
<dbReference type="InterPro" id="IPR006685">
    <property type="entry name" value="MscS_channel_2nd"/>
</dbReference>
<dbReference type="RefSeq" id="WP_179587112.1">
    <property type="nucleotide sequence ID" value="NZ_JACBYR010000001.1"/>
</dbReference>
<keyword evidence="4" id="KW-1185">Reference proteome</keyword>
<keyword evidence="1" id="KW-0812">Transmembrane</keyword>
<dbReference type="EMBL" id="JACBYR010000001">
    <property type="protein sequence ID" value="NYE83449.1"/>
    <property type="molecule type" value="Genomic_DNA"/>
</dbReference>
<comment type="caution">
    <text evidence="3">The sequence shown here is derived from an EMBL/GenBank/DDBJ whole genome shotgun (WGS) entry which is preliminary data.</text>
</comment>
<dbReference type="Proteomes" id="UP000542125">
    <property type="component" value="Unassembled WGS sequence"/>
</dbReference>
<dbReference type="PANTHER" id="PTHR30566:SF25">
    <property type="entry name" value="INNER MEMBRANE PROTEIN"/>
    <property type="match status" value="1"/>
</dbReference>